<comment type="caution">
    <text evidence="1">The sequence shown here is derived from an EMBL/GenBank/DDBJ whole genome shotgun (WGS) entry which is preliminary data.</text>
</comment>
<keyword evidence="2" id="KW-1185">Reference proteome</keyword>
<name>A0ABU7CYV8_9TELE</name>
<reference evidence="1 2" key="1">
    <citation type="submission" date="2021-06" db="EMBL/GenBank/DDBJ databases">
        <authorList>
            <person name="Palmer J.M."/>
        </authorList>
    </citation>
    <scope>NUCLEOTIDE SEQUENCE [LARGE SCALE GENOMIC DNA]</scope>
    <source>
        <strain evidence="1 2">CL_MEX2019</strain>
        <tissue evidence="1">Muscle</tissue>
    </source>
</reference>
<gene>
    <name evidence="1" type="ORF">CHARACLAT_005947</name>
</gene>
<proteinExistence type="predicted"/>
<evidence type="ECO:0000313" key="1">
    <source>
        <dbReference type="EMBL" id="MED6266814.1"/>
    </source>
</evidence>
<dbReference type="EMBL" id="JAHUTJ010008496">
    <property type="protein sequence ID" value="MED6266814.1"/>
    <property type="molecule type" value="Genomic_DNA"/>
</dbReference>
<evidence type="ECO:0000313" key="2">
    <source>
        <dbReference type="Proteomes" id="UP001352852"/>
    </source>
</evidence>
<dbReference type="Proteomes" id="UP001352852">
    <property type="component" value="Unassembled WGS sequence"/>
</dbReference>
<organism evidence="1 2">
    <name type="scientific">Characodon lateralis</name>
    <dbReference type="NCBI Taxonomy" id="208331"/>
    <lineage>
        <taxon>Eukaryota</taxon>
        <taxon>Metazoa</taxon>
        <taxon>Chordata</taxon>
        <taxon>Craniata</taxon>
        <taxon>Vertebrata</taxon>
        <taxon>Euteleostomi</taxon>
        <taxon>Actinopterygii</taxon>
        <taxon>Neopterygii</taxon>
        <taxon>Teleostei</taxon>
        <taxon>Neoteleostei</taxon>
        <taxon>Acanthomorphata</taxon>
        <taxon>Ovalentaria</taxon>
        <taxon>Atherinomorphae</taxon>
        <taxon>Cyprinodontiformes</taxon>
        <taxon>Goodeidae</taxon>
        <taxon>Characodon</taxon>
    </lineage>
</organism>
<sequence>MTGQVRFPDLCYESTVSADVQVGMLCGSTCIAQAAAGVTSADKNCQGGRDGLRKTFCYERKSRGKRFCWFSSFFKNKRVKNKGYLVMSCRYAGEKPGRRNFWKKLTNVGREDSLHTTSGFT</sequence>
<protein>
    <submittedName>
        <fullName evidence="1">Uncharacterized protein</fullName>
    </submittedName>
</protein>
<accession>A0ABU7CYV8</accession>